<feature type="chain" id="PRO_5045096719" description="YhfM-like domain-containing protein" evidence="1">
    <location>
        <begin position="23"/>
        <end position="125"/>
    </location>
</feature>
<protein>
    <recommendedName>
        <fullName evidence="2">YhfM-like domain-containing protein</fullName>
    </recommendedName>
</protein>
<evidence type="ECO:0000313" key="4">
    <source>
        <dbReference type="Proteomes" id="UP001282284"/>
    </source>
</evidence>
<comment type="caution">
    <text evidence="3">The sequence shown here is derived from an EMBL/GenBank/DDBJ whole genome shotgun (WGS) entry which is preliminary data.</text>
</comment>
<gene>
    <name evidence="3" type="ORF">QT711_11680</name>
</gene>
<evidence type="ECO:0000313" key="3">
    <source>
        <dbReference type="EMBL" id="MDW0113849.1"/>
    </source>
</evidence>
<dbReference type="PROSITE" id="PS51257">
    <property type="entry name" value="PROKAR_LIPOPROTEIN"/>
    <property type="match status" value="1"/>
</dbReference>
<name>A0ABU4GA39_9BACL</name>
<keyword evidence="1" id="KW-0732">Signal</keyword>
<proteinExistence type="predicted"/>
<dbReference type="Pfam" id="PF26353">
    <property type="entry name" value="YhfM"/>
    <property type="match status" value="1"/>
</dbReference>
<evidence type="ECO:0000259" key="2">
    <source>
        <dbReference type="Pfam" id="PF26353"/>
    </source>
</evidence>
<reference evidence="3 4" key="1">
    <citation type="submission" date="2023-06" db="EMBL/GenBank/DDBJ databases">
        <title>Sporosarcina sp. nov., isolated from Korean traditional fermented seafood 'Jeotgal'.</title>
        <authorList>
            <person name="Yang A.I."/>
            <person name="Shin N.-R."/>
        </authorList>
    </citation>
    <scope>NUCLEOTIDE SEQUENCE [LARGE SCALE GENOMIC DNA]</scope>
    <source>
        <strain evidence="3 4">KCTC13119</strain>
    </source>
</reference>
<accession>A0ABU4GA39</accession>
<feature type="domain" description="YhfM-like" evidence="2">
    <location>
        <begin position="34"/>
        <end position="119"/>
    </location>
</feature>
<feature type="signal peptide" evidence="1">
    <location>
        <begin position="1"/>
        <end position="22"/>
    </location>
</feature>
<keyword evidence="4" id="KW-1185">Reference proteome</keyword>
<dbReference type="Proteomes" id="UP001282284">
    <property type="component" value="Unassembled WGS sequence"/>
</dbReference>
<dbReference type="EMBL" id="JAUBDI010000010">
    <property type="protein sequence ID" value="MDW0113849.1"/>
    <property type="molecule type" value="Genomic_DNA"/>
</dbReference>
<organism evidence="3 4">
    <name type="scientific">Sporosarcina saromensis</name>
    <dbReference type="NCBI Taxonomy" id="359365"/>
    <lineage>
        <taxon>Bacteria</taxon>
        <taxon>Bacillati</taxon>
        <taxon>Bacillota</taxon>
        <taxon>Bacilli</taxon>
        <taxon>Bacillales</taxon>
        <taxon>Caryophanaceae</taxon>
        <taxon>Sporosarcina</taxon>
    </lineage>
</organism>
<dbReference type="InterPro" id="IPR058780">
    <property type="entry name" value="YhfM-like_dom"/>
</dbReference>
<sequence length="125" mass="13933">MKNFLLLFVPLCLLLAACSQITQPEREVQMNPTASQSTIQIDLSEDDVSSFKQAVKDSIKEPGIVNMADPQFTFSLDDEKFALWITDDSGSLMKTTDTHTIYNLSDHSVAAIYQILSDKDLVSSR</sequence>
<dbReference type="RefSeq" id="WP_317944454.1">
    <property type="nucleotide sequence ID" value="NZ_JAUBDI010000010.1"/>
</dbReference>
<evidence type="ECO:0000256" key="1">
    <source>
        <dbReference type="SAM" id="SignalP"/>
    </source>
</evidence>